<evidence type="ECO:0000259" key="10">
    <source>
        <dbReference type="Pfam" id="PF02518"/>
    </source>
</evidence>
<evidence type="ECO:0000256" key="1">
    <source>
        <dbReference type="ARBA" id="ARBA00000085"/>
    </source>
</evidence>
<evidence type="ECO:0000256" key="7">
    <source>
        <dbReference type="ARBA" id="ARBA00022840"/>
    </source>
</evidence>
<organism evidence="12 13">
    <name type="scientific">Chengkuizengella marina</name>
    <dbReference type="NCBI Taxonomy" id="2507566"/>
    <lineage>
        <taxon>Bacteria</taxon>
        <taxon>Bacillati</taxon>
        <taxon>Bacillota</taxon>
        <taxon>Bacilli</taxon>
        <taxon>Bacillales</taxon>
        <taxon>Paenibacillaceae</taxon>
        <taxon>Chengkuizengella</taxon>
    </lineage>
</organism>
<dbReference type="GO" id="GO:0000155">
    <property type="term" value="F:phosphorelay sensor kinase activity"/>
    <property type="evidence" value="ECO:0007669"/>
    <property type="project" value="InterPro"/>
</dbReference>
<keyword evidence="5" id="KW-0547">Nucleotide-binding</keyword>
<keyword evidence="6" id="KW-0418">Kinase</keyword>
<dbReference type="PANTHER" id="PTHR24421">
    <property type="entry name" value="NITRATE/NITRITE SENSOR PROTEIN NARX-RELATED"/>
    <property type="match status" value="1"/>
</dbReference>
<dbReference type="InterPro" id="IPR003594">
    <property type="entry name" value="HATPase_dom"/>
</dbReference>
<feature type="transmembrane region" description="Helical" evidence="9">
    <location>
        <begin position="139"/>
        <end position="158"/>
    </location>
</feature>
<dbReference type="Proteomes" id="UP000448943">
    <property type="component" value="Unassembled WGS sequence"/>
</dbReference>
<feature type="domain" description="Histidine kinase/HSP90-like ATPase" evidence="10">
    <location>
        <begin position="644"/>
        <end position="739"/>
    </location>
</feature>
<feature type="transmembrane region" description="Helical" evidence="9">
    <location>
        <begin position="164"/>
        <end position="189"/>
    </location>
</feature>
<evidence type="ECO:0000256" key="5">
    <source>
        <dbReference type="ARBA" id="ARBA00022741"/>
    </source>
</evidence>
<feature type="transmembrane region" description="Helical" evidence="9">
    <location>
        <begin position="232"/>
        <end position="254"/>
    </location>
</feature>
<reference evidence="12 13" key="1">
    <citation type="submission" date="2019-01" db="EMBL/GenBank/DDBJ databases">
        <title>Chengkuizengella sp. nov., isolated from deep-sea sediment of East Pacific Ocean.</title>
        <authorList>
            <person name="Yang J."/>
            <person name="Lai Q."/>
            <person name="Shao Z."/>
        </authorList>
    </citation>
    <scope>NUCLEOTIDE SEQUENCE [LARGE SCALE GENOMIC DNA]</scope>
    <source>
        <strain evidence="12 13">YPA3-1-1</strain>
    </source>
</reference>
<dbReference type="PANTHER" id="PTHR24421:SF10">
    <property type="entry name" value="NITRATE_NITRITE SENSOR PROTEIN NARQ"/>
    <property type="match status" value="1"/>
</dbReference>
<proteinExistence type="predicted"/>
<dbReference type="Gene3D" id="1.20.5.1930">
    <property type="match status" value="1"/>
</dbReference>
<comment type="caution">
    <text evidence="12">The sequence shown here is derived from an EMBL/GenBank/DDBJ whole genome shotgun (WGS) entry which is preliminary data.</text>
</comment>
<evidence type="ECO:0000256" key="9">
    <source>
        <dbReference type="SAM" id="Phobius"/>
    </source>
</evidence>
<keyword evidence="7" id="KW-0067">ATP-binding</keyword>
<comment type="catalytic activity">
    <reaction evidence="1">
        <text>ATP + protein L-histidine = ADP + protein N-phospho-L-histidine.</text>
        <dbReference type="EC" id="2.7.13.3"/>
    </reaction>
</comment>
<dbReference type="InterPro" id="IPR011712">
    <property type="entry name" value="Sig_transdc_His_kin_sub3_dim/P"/>
</dbReference>
<feature type="domain" description="Signal transduction histidine kinase subgroup 3 dimerisation and phosphoacceptor" evidence="11">
    <location>
        <begin position="538"/>
        <end position="580"/>
    </location>
</feature>
<feature type="transmembrane region" description="Helical" evidence="9">
    <location>
        <begin position="113"/>
        <end position="132"/>
    </location>
</feature>
<keyword evidence="3" id="KW-0597">Phosphoprotein</keyword>
<evidence type="ECO:0000313" key="13">
    <source>
        <dbReference type="Proteomes" id="UP000448943"/>
    </source>
</evidence>
<keyword evidence="8" id="KW-0902">Two-component regulatory system</keyword>
<protein>
    <recommendedName>
        <fullName evidence="2">histidine kinase</fullName>
        <ecNumber evidence="2">2.7.13.3</ecNumber>
    </recommendedName>
</protein>
<feature type="transmembrane region" description="Helical" evidence="9">
    <location>
        <begin position="333"/>
        <end position="353"/>
    </location>
</feature>
<dbReference type="InterPro" id="IPR036890">
    <property type="entry name" value="HATPase_C_sf"/>
</dbReference>
<dbReference type="SUPFAM" id="SSF55874">
    <property type="entry name" value="ATPase domain of HSP90 chaperone/DNA topoisomerase II/histidine kinase"/>
    <property type="match status" value="1"/>
</dbReference>
<evidence type="ECO:0000256" key="4">
    <source>
        <dbReference type="ARBA" id="ARBA00022679"/>
    </source>
</evidence>
<dbReference type="OrthoDB" id="9781904at2"/>
<evidence type="ECO:0000256" key="8">
    <source>
        <dbReference type="ARBA" id="ARBA00023012"/>
    </source>
</evidence>
<dbReference type="Gene3D" id="3.30.565.10">
    <property type="entry name" value="Histidine kinase-like ATPase, C-terminal domain"/>
    <property type="match status" value="1"/>
</dbReference>
<keyword evidence="13" id="KW-1185">Reference proteome</keyword>
<feature type="transmembrane region" description="Helical" evidence="9">
    <location>
        <begin position="365"/>
        <end position="386"/>
    </location>
</feature>
<dbReference type="EMBL" id="SIJB01000035">
    <property type="protein sequence ID" value="NBI30645.1"/>
    <property type="molecule type" value="Genomic_DNA"/>
</dbReference>
<dbReference type="RefSeq" id="WP_160647458.1">
    <property type="nucleotide sequence ID" value="NZ_SIJB01000035.1"/>
</dbReference>
<evidence type="ECO:0000256" key="3">
    <source>
        <dbReference type="ARBA" id="ARBA00022553"/>
    </source>
</evidence>
<feature type="transmembrane region" description="Helical" evidence="9">
    <location>
        <begin position="266"/>
        <end position="288"/>
    </location>
</feature>
<evidence type="ECO:0000256" key="2">
    <source>
        <dbReference type="ARBA" id="ARBA00012438"/>
    </source>
</evidence>
<keyword evidence="9" id="KW-0472">Membrane</keyword>
<name>A0A6N9Q6W7_9BACL</name>
<dbReference type="Pfam" id="PF07730">
    <property type="entry name" value="HisKA_3"/>
    <property type="match status" value="1"/>
</dbReference>
<dbReference type="Pfam" id="PF02518">
    <property type="entry name" value="HATPase_c"/>
    <property type="match status" value="1"/>
</dbReference>
<keyword evidence="9" id="KW-1133">Transmembrane helix</keyword>
<evidence type="ECO:0000259" key="11">
    <source>
        <dbReference type="Pfam" id="PF07730"/>
    </source>
</evidence>
<dbReference type="GO" id="GO:0016020">
    <property type="term" value="C:membrane"/>
    <property type="evidence" value="ECO:0007669"/>
    <property type="project" value="InterPro"/>
</dbReference>
<dbReference type="GO" id="GO:0005524">
    <property type="term" value="F:ATP binding"/>
    <property type="evidence" value="ECO:0007669"/>
    <property type="project" value="UniProtKB-KW"/>
</dbReference>
<dbReference type="EC" id="2.7.13.3" evidence="2"/>
<dbReference type="CDD" id="cd16917">
    <property type="entry name" value="HATPase_UhpB-NarQ-NarX-like"/>
    <property type="match status" value="1"/>
</dbReference>
<evidence type="ECO:0000313" key="12">
    <source>
        <dbReference type="EMBL" id="NBI30645.1"/>
    </source>
</evidence>
<gene>
    <name evidence="12" type="ORF">ERL59_16970</name>
</gene>
<keyword evidence="9" id="KW-0812">Transmembrane</keyword>
<accession>A0A6N9Q6W7</accession>
<feature type="transmembrane region" description="Helical" evidence="9">
    <location>
        <begin position="201"/>
        <end position="220"/>
    </location>
</feature>
<dbReference type="AlphaFoldDB" id="A0A6N9Q6W7"/>
<feature type="transmembrane region" description="Helical" evidence="9">
    <location>
        <begin position="303"/>
        <end position="321"/>
    </location>
</feature>
<keyword evidence="4" id="KW-0808">Transferase</keyword>
<dbReference type="InterPro" id="IPR050482">
    <property type="entry name" value="Sensor_HK_TwoCompSys"/>
</dbReference>
<dbReference type="GO" id="GO:0046983">
    <property type="term" value="F:protein dimerization activity"/>
    <property type="evidence" value="ECO:0007669"/>
    <property type="project" value="InterPro"/>
</dbReference>
<evidence type="ECO:0000256" key="6">
    <source>
        <dbReference type="ARBA" id="ARBA00022777"/>
    </source>
</evidence>
<sequence length="748" mass="87572">MKKKLSITLLICLITIAQAWFIYITFSYPYAGAFLDKNEADQWVIESFDSIGIDLGLEVDDIILEVDHFNADQHFTIQKFRSLEHFQHAVVLRNGKIIEITTENSAALSVFEVVILLTSIPCLLFVYLLNVYMPQSKSAIYLSVVHFHFFIAFSSVGASNRGDILAKIIVYTLVASAPIFFLHFLYELLKEKGDITKSTQVFKYFYLSIIFFVFIQLLYFTNLPQLFNFHTLNRNIVMCLFLIGIILNFIFLTYTYFKYKKSYSSTIIKVISISLLVSFGPVCLFSFIPELLTGQLWIDTKYTLWFIMFLPFSFTYLIISNQVYDLNIITRRVMFIICYSFLPSIVILTIYIFLIKPGISFKQLIVTLLTTSLILFITLSSTRYMVNRFEKWIHPKRHTLKKSLNQIVEKLGTITNFHEFRSIILPEIIQLYKVHGAAIILIYKNNYESISEGKIDVKEVKNLLESPKDLEEHLFYTSYEINRHTEYTSYLVLTKKINNTVLGLEEKQWLILICSYLKICLENIYYLRKLRFELQEKERFRIATDLHDSTMQDLFYLKRRLGAVKHNESVNEEEKKEIANLLDYIDIINLSLRQGCFELYPYTIQDMGLNQAIHKLIDQLHLTHDLEINFKEINEIENYSMDEKRQLFRIIQELVNNTIKHAQATKVNVTTKIIEGMLHLIYEDDGVGFDVKHRSKYSSERSESGLGQIRYRVIDLNGKLKIKSNVSKGVQIHMMFPMEEEQKWGLSS</sequence>